<gene>
    <name evidence="2" type="ORF">ACFQ04_12510</name>
</gene>
<keyword evidence="3" id="KW-1185">Reference proteome</keyword>
<dbReference type="Proteomes" id="UP001597068">
    <property type="component" value="Unassembled WGS sequence"/>
</dbReference>
<dbReference type="EMBL" id="JBHTIL010000001">
    <property type="protein sequence ID" value="MFD0926557.1"/>
    <property type="molecule type" value="Genomic_DNA"/>
</dbReference>
<protein>
    <submittedName>
        <fullName evidence="2">Uncharacterized protein</fullName>
    </submittedName>
</protein>
<comment type="caution">
    <text evidence="2">The sequence shown here is derived from an EMBL/GenBank/DDBJ whole genome shotgun (WGS) entry which is preliminary data.</text>
</comment>
<evidence type="ECO:0000313" key="3">
    <source>
        <dbReference type="Proteomes" id="UP001597068"/>
    </source>
</evidence>
<organism evidence="2 3">
    <name type="scientific">Williamsia deligens</name>
    <dbReference type="NCBI Taxonomy" id="321325"/>
    <lineage>
        <taxon>Bacteria</taxon>
        <taxon>Bacillati</taxon>
        <taxon>Actinomycetota</taxon>
        <taxon>Actinomycetes</taxon>
        <taxon>Mycobacteriales</taxon>
        <taxon>Nocardiaceae</taxon>
        <taxon>Williamsia</taxon>
    </lineage>
</organism>
<feature type="compositionally biased region" description="Basic and acidic residues" evidence="1">
    <location>
        <begin position="32"/>
        <end position="48"/>
    </location>
</feature>
<proteinExistence type="predicted"/>
<accession>A0ABW3G920</accession>
<reference evidence="3" key="1">
    <citation type="journal article" date="2019" name="Int. J. Syst. Evol. Microbiol.">
        <title>The Global Catalogue of Microorganisms (GCM) 10K type strain sequencing project: providing services to taxonomists for standard genome sequencing and annotation.</title>
        <authorList>
            <consortium name="The Broad Institute Genomics Platform"/>
            <consortium name="The Broad Institute Genome Sequencing Center for Infectious Disease"/>
            <person name="Wu L."/>
            <person name="Ma J."/>
        </authorList>
    </citation>
    <scope>NUCLEOTIDE SEQUENCE [LARGE SCALE GENOMIC DNA]</scope>
    <source>
        <strain evidence="3">CCUG 50873</strain>
    </source>
</reference>
<evidence type="ECO:0000256" key="1">
    <source>
        <dbReference type="SAM" id="MobiDB-lite"/>
    </source>
</evidence>
<feature type="region of interest" description="Disordered" evidence="1">
    <location>
        <begin position="186"/>
        <end position="244"/>
    </location>
</feature>
<dbReference type="RefSeq" id="WP_253645575.1">
    <property type="nucleotide sequence ID" value="NZ_BAAAMO010000002.1"/>
</dbReference>
<evidence type="ECO:0000313" key="2">
    <source>
        <dbReference type="EMBL" id="MFD0926557.1"/>
    </source>
</evidence>
<sequence>MNDPTQSQAPAPAEEVLFPIDRPEFDTAAPDPSKEVEKEAEFDMRWQDGRQPPRQCSAHRTNGEPCRRAAINGGNVCGTHGGRSPQVKAKARVRLEMAADRVAKELLHIATDDASPPAVKLAAIKDALDRAGVSAKTTVEVEPGARFQEVLDVVLAGGPRGAAGKAGDPDREWIAQELNIINAEVVDDGPAHPAPPRPEAAQLEAPAPPPNGSGLLSMEDALEQLHATNPPPAPPAARRRRGRS</sequence>
<name>A0ABW3G920_9NOCA</name>
<feature type="region of interest" description="Disordered" evidence="1">
    <location>
        <begin position="1"/>
        <end position="64"/>
    </location>
</feature>